<evidence type="ECO:0000256" key="3">
    <source>
        <dbReference type="ARBA" id="ARBA00022806"/>
    </source>
</evidence>
<dbReference type="InterPro" id="IPR027417">
    <property type="entry name" value="P-loop_NTPase"/>
</dbReference>
<dbReference type="Gene3D" id="3.40.50.300">
    <property type="entry name" value="P-loop containing nucleotide triphosphate hydrolases"/>
    <property type="match status" value="2"/>
</dbReference>
<sequence>MSNSDLESDVGCTVIGGSDPGFILNMTSDPQIRDLVNRIKTLATKTTTEIPEMSWMDSQWDPDDEPGPLLPFTVYTITGTAGAGKSTSISAIYQNTNCIVTGATVVASQNLSQKLNTFCPTIFNVFGFRGRHINIPLRRSSTYPKESILQIQYRELSKYWNVIKDIQDDFMKTKVEKLTPVETDEEFEVLKAITAPSLWTSNIIVIDEAGTLPSYILMTVVYFYWFYNQQHNTPLYRKGVLPCIICVGSPTQTDAYQSLFDHSKQENRVSECENILSFIISDKIVSEYIDLYHNWALFINNKRCLDPEFSHVLKTLEYNLEVHQDVHSYMDRLVVPKSRILNPLEYVGWTRLFLSHQEVKTYLATLHATLSMATPFEESSAMLFTCPIVCEVFTKQFDEYKQKIHLYELTPLEWLTRNLHRLSNYSQFIDQDMTTNSTETTDTSTRVTFLTQMVRNTYVSINGKPKKCTWGYMGTYEDFKVILESDSFIDKNTGDNPEYVYNFLNSILYNLMYLFHDKGIKDNNTTYLTQLHSITVAQWGQPSFQQEDYELETLMAERDFDVFYYLCPNPTLNRPSCLTDIIDLNNRLKHTFFARLDLATGLIDKSFPSSKFSAYTTNTVVENGIHFRTTTEHIYGLLNYASNIESYKIKGYTHNQLKFGRMPKKDDMTKELRDKLPNLVLQDSTGFISCLENNINKMTETLGEETIHLCNAADYGVSSKLAMTIAKAQGLSLDRVAISFGNHPKIKKSHLYVAISRATDPKHLVIDRNPMNSVDYVQDSIKITGFIRKALKEPSTLLVY</sequence>
<accession>A0A3Q8JCB9</accession>
<dbReference type="GO" id="GO:0016787">
    <property type="term" value="F:hydrolase activity"/>
    <property type="evidence" value="ECO:0007669"/>
    <property type="project" value="UniProtKB-KW"/>
</dbReference>
<protein>
    <submittedName>
        <fullName evidence="6">Helicase-primase ATPase subunit</fullName>
    </submittedName>
</protein>
<reference evidence="6" key="1">
    <citation type="submission" date="2017-11" db="EMBL/GenBank/DDBJ databases">
        <title>The distinct marsupial branch of gammaherpesviruses includes novel host-derived genes seldom found in other viruses.</title>
        <authorList>
            <person name="Vaz P.K."/>
        </authorList>
    </citation>
    <scope>NUCLEOTIDE SEQUENCE</scope>
    <source>
        <strain evidence="6">V3187/11</strain>
    </source>
</reference>
<organism evidence="6">
    <name type="scientific">Vombatid gammaherpesvirus 1</name>
    <dbReference type="NCBI Taxonomy" id="2052651"/>
    <lineage>
        <taxon>Viruses</taxon>
        <taxon>Duplodnaviria</taxon>
        <taxon>Heunggongvirae</taxon>
        <taxon>Peploviricota</taxon>
        <taxon>Herviviricetes</taxon>
        <taxon>Herpesvirales</taxon>
        <taxon>Orthoherpesviridae</taxon>
        <taxon>Gammaherpesvirinae</taxon>
        <taxon>Manticavirus</taxon>
        <taxon>Manticavirus vombatidgamma1</taxon>
    </lineage>
</organism>
<feature type="domain" description="DNA replication helicase" evidence="5">
    <location>
        <begin position="19"/>
        <end position="800"/>
    </location>
</feature>
<dbReference type="GO" id="GO:0004386">
    <property type="term" value="F:helicase activity"/>
    <property type="evidence" value="ECO:0007669"/>
    <property type="project" value="UniProtKB-KW"/>
</dbReference>
<evidence type="ECO:0000313" key="6">
    <source>
        <dbReference type="EMBL" id="AZB49141.1"/>
    </source>
</evidence>
<dbReference type="GeneID" id="65102695"/>
<dbReference type="Pfam" id="PF02689">
    <property type="entry name" value="Herpes_Helicase"/>
    <property type="match status" value="1"/>
</dbReference>
<evidence type="ECO:0000313" key="7">
    <source>
        <dbReference type="Proteomes" id="UP000679767"/>
    </source>
</evidence>
<dbReference type="RefSeq" id="YP_010087411.1">
    <property type="nucleotide sequence ID" value="NC_055554.1"/>
</dbReference>
<dbReference type="EMBL" id="MG452721">
    <property type="protein sequence ID" value="AZB49141.1"/>
    <property type="molecule type" value="Genomic_DNA"/>
</dbReference>
<dbReference type="InterPro" id="IPR003840">
    <property type="entry name" value="DNA_helicase_dom"/>
</dbReference>
<gene>
    <name evidence="6" type="primary">ORF44</name>
</gene>
<evidence type="ECO:0000259" key="5">
    <source>
        <dbReference type="Pfam" id="PF02689"/>
    </source>
</evidence>
<evidence type="ECO:0000256" key="2">
    <source>
        <dbReference type="ARBA" id="ARBA00022801"/>
    </source>
</evidence>
<keyword evidence="1" id="KW-0547">Nucleotide-binding</keyword>
<keyword evidence="2" id="KW-0378">Hydrolase</keyword>
<dbReference type="SUPFAM" id="SSF52540">
    <property type="entry name" value="P-loop containing nucleoside triphosphate hydrolases"/>
    <property type="match status" value="2"/>
</dbReference>
<evidence type="ECO:0000256" key="4">
    <source>
        <dbReference type="ARBA" id="ARBA00022840"/>
    </source>
</evidence>
<evidence type="ECO:0000256" key="1">
    <source>
        <dbReference type="ARBA" id="ARBA00022741"/>
    </source>
</evidence>
<dbReference type="GO" id="GO:0005524">
    <property type="term" value="F:ATP binding"/>
    <property type="evidence" value="ECO:0007669"/>
    <property type="project" value="UniProtKB-KW"/>
</dbReference>
<keyword evidence="4" id="KW-0067">ATP-binding</keyword>
<keyword evidence="7" id="KW-1185">Reference proteome</keyword>
<keyword evidence="3 6" id="KW-0347">Helicase</keyword>
<name>A0A3Q8JCB9_9GAMA</name>
<dbReference type="KEGG" id="vg:65102695"/>
<dbReference type="CDD" id="cd18809">
    <property type="entry name" value="SF1_C_RecD"/>
    <property type="match status" value="1"/>
</dbReference>
<dbReference type="Proteomes" id="UP000679767">
    <property type="component" value="Segment"/>
</dbReference>
<proteinExistence type="predicted"/>